<evidence type="ECO:0000313" key="2">
    <source>
        <dbReference type="Proteomes" id="UP001157502"/>
    </source>
</evidence>
<keyword evidence="2" id="KW-1185">Reference proteome</keyword>
<sequence>MSLRGRRTSVFTFQSAVHSSHVLARLNDQRLSDVLCDITLVVGGRTFRAHCSVLASCSDYFHSRIIKNTRPSMVLYMPDQVTVEGFEPLLQFAYTSQLLFTKDNLLDIHKGIMGASVCPMATNKGEGSVNECTLSCEMTSVDDISVSVLSEAEDAEVDSDELDSDELDSDELDSDEPVVAEFNTGSPRGSQLGENAGLQNAVFHMLAAGGGLEGREVKNTDGCPMFLLEPRGSSQEPILEQREQPAGGAHFPDSTFSDSALSDPSRSDPSHSDPSLSDPSLCGLKSEEGGFGLVERTSVEREVAEHLAKGFWPDLKPSQTDHPSSVSNLDPMENEGSHLDPMENRGPYLDPTENRDPYLDPMENRDPYLDPTENRDPYLDPMENRGPMDNRGSHLDPLEDRGLRRVPHLVPMSNRSLRRLPSLNTEEHSGLGKDADFHWQLDLTSNPGDCPFLRELGTEEVGSLAEIGEDGGVVVMGEGREMEEVGEDGGVVEMGEGREMEEMGEDGGVVEMGEGREMGEDGGVVEMGEGREMKEVGGAVKVDELNQTVVGRTPEGDNSLSQSEKSPYMSSVNSGEDSDLDTDGDTEREANNKRAQEVCLPFPVDQILSVSRSAFQQLIRRQHLTPEQSEFVHDVRRRSKNRVAAQRCRKRKLEGINKLEYEISTLSREKKRLMEERDLLKRNMEDTVECLTGQEHSQMETASENTSIVTAAHPP</sequence>
<name>A0ACC2FFF3_DALPE</name>
<comment type="caution">
    <text evidence="1">The sequence shown here is derived from an EMBL/GenBank/DDBJ whole genome shotgun (WGS) entry which is preliminary data.</text>
</comment>
<reference evidence="1" key="1">
    <citation type="submission" date="2021-05" db="EMBL/GenBank/DDBJ databases">
        <authorList>
            <person name="Pan Q."/>
            <person name="Jouanno E."/>
            <person name="Zahm M."/>
            <person name="Klopp C."/>
            <person name="Cabau C."/>
            <person name="Louis A."/>
            <person name="Berthelot C."/>
            <person name="Parey E."/>
            <person name="Roest Crollius H."/>
            <person name="Montfort J."/>
            <person name="Robinson-Rechavi M."/>
            <person name="Bouchez O."/>
            <person name="Lampietro C."/>
            <person name="Lopez Roques C."/>
            <person name="Donnadieu C."/>
            <person name="Postlethwait J."/>
            <person name="Bobe J."/>
            <person name="Dillon D."/>
            <person name="Chandos A."/>
            <person name="von Hippel F."/>
            <person name="Guiguen Y."/>
        </authorList>
    </citation>
    <scope>NUCLEOTIDE SEQUENCE</scope>
    <source>
        <strain evidence="1">YG-Jan2019</strain>
    </source>
</reference>
<accession>A0ACC2FFF3</accession>
<gene>
    <name evidence="1" type="ORF">DPEC_G00296520</name>
</gene>
<organism evidence="1 2">
    <name type="scientific">Dallia pectoralis</name>
    <name type="common">Alaska blackfish</name>
    <dbReference type="NCBI Taxonomy" id="75939"/>
    <lineage>
        <taxon>Eukaryota</taxon>
        <taxon>Metazoa</taxon>
        <taxon>Chordata</taxon>
        <taxon>Craniata</taxon>
        <taxon>Vertebrata</taxon>
        <taxon>Euteleostomi</taxon>
        <taxon>Actinopterygii</taxon>
        <taxon>Neopterygii</taxon>
        <taxon>Teleostei</taxon>
        <taxon>Protacanthopterygii</taxon>
        <taxon>Esociformes</taxon>
        <taxon>Umbridae</taxon>
        <taxon>Dallia</taxon>
    </lineage>
</organism>
<dbReference type="EMBL" id="CM055755">
    <property type="protein sequence ID" value="KAJ7990074.1"/>
    <property type="molecule type" value="Genomic_DNA"/>
</dbReference>
<protein>
    <submittedName>
        <fullName evidence="1">Uncharacterized protein</fullName>
    </submittedName>
</protein>
<dbReference type="Proteomes" id="UP001157502">
    <property type="component" value="Chromosome 28"/>
</dbReference>
<proteinExistence type="predicted"/>
<evidence type="ECO:0000313" key="1">
    <source>
        <dbReference type="EMBL" id="KAJ7990074.1"/>
    </source>
</evidence>